<sequence>IIDLENNIFKDDNYDQFMENSDNENELDNFIQDLESEEDYNPSELAQKYFDDIDDIYYY</sequence>
<protein>
    <submittedName>
        <fullName evidence="1">9950_t:CDS:1</fullName>
    </submittedName>
</protein>
<dbReference type="Proteomes" id="UP000789366">
    <property type="component" value="Unassembled WGS sequence"/>
</dbReference>
<accession>A0ACA9KKV1</accession>
<comment type="caution">
    <text evidence="1">The sequence shown here is derived from an EMBL/GenBank/DDBJ whole genome shotgun (WGS) entry which is preliminary data.</text>
</comment>
<evidence type="ECO:0000313" key="1">
    <source>
        <dbReference type="EMBL" id="CAG8479660.1"/>
    </source>
</evidence>
<dbReference type="EMBL" id="CAJVPW010001274">
    <property type="protein sequence ID" value="CAG8479660.1"/>
    <property type="molecule type" value="Genomic_DNA"/>
</dbReference>
<gene>
    <name evidence="1" type="ORF">SPELUC_LOCUS2066</name>
</gene>
<proteinExistence type="predicted"/>
<reference evidence="1" key="1">
    <citation type="submission" date="2021-06" db="EMBL/GenBank/DDBJ databases">
        <authorList>
            <person name="Kallberg Y."/>
            <person name="Tangrot J."/>
            <person name="Rosling A."/>
        </authorList>
    </citation>
    <scope>NUCLEOTIDE SEQUENCE</scope>
    <source>
        <strain evidence="1">28 12/20/2015</strain>
    </source>
</reference>
<organism evidence="1 2">
    <name type="scientific">Cetraspora pellucida</name>
    <dbReference type="NCBI Taxonomy" id="1433469"/>
    <lineage>
        <taxon>Eukaryota</taxon>
        <taxon>Fungi</taxon>
        <taxon>Fungi incertae sedis</taxon>
        <taxon>Mucoromycota</taxon>
        <taxon>Glomeromycotina</taxon>
        <taxon>Glomeromycetes</taxon>
        <taxon>Diversisporales</taxon>
        <taxon>Gigasporaceae</taxon>
        <taxon>Cetraspora</taxon>
    </lineage>
</organism>
<feature type="non-terminal residue" evidence="1">
    <location>
        <position position="1"/>
    </location>
</feature>
<name>A0ACA9KKV1_9GLOM</name>
<evidence type="ECO:0000313" key="2">
    <source>
        <dbReference type="Proteomes" id="UP000789366"/>
    </source>
</evidence>
<keyword evidence="2" id="KW-1185">Reference proteome</keyword>